<keyword evidence="1" id="KW-0175">Coiled coil</keyword>
<evidence type="ECO:0000313" key="2">
    <source>
        <dbReference type="EMBL" id="CAG8657714.1"/>
    </source>
</evidence>
<dbReference type="AlphaFoldDB" id="A0A9N9DYF5"/>
<evidence type="ECO:0000256" key="1">
    <source>
        <dbReference type="SAM" id="Coils"/>
    </source>
</evidence>
<reference evidence="2" key="1">
    <citation type="submission" date="2021-06" db="EMBL/GenBank/DDBJ databases">
        <authorList>
            <person name="Kallberg Y."/>
            <person name="Tangrot J."/>
            <person name="Rosling A."/>
        </authorList>
    </citation>
    <scope>NUCLEOTIDE SEQUENCE</scope>
    <source>
        <strain evidence="2">87-6 pot B 2015</strain>
    </source>
</reference>
<feature type="coiled-coil region" evidence="1">
    <location>
        <begin position="126"/>
        <end position="170"/>
    </location>
</feature>
<evidence type="ECO:0000313" key="3">
    <source>
        <dbReference type="Proteomes" id="UP000789375"/>
    </source>
</evidence>
<keyword evidence="3" id="KW-1185">Reference proteome</keyword>
<feature type="non-terminal residue" evidence="2">
    <location>
        <position position="178"/>
    </location>
</feature>
<gene>
    <name evidence="2" type="ORF">FMOSSE_LOCUS11789</name>
</gene>
<comment type="caution">
    <text evidence="2">The sequence shown here is derived from an EMBL/GenBank/DDBJ whole genome shotgun (WGS) entry which is preliminary data.</text>
</comment>
<dbReference type="Proteomes" id="UP000789375">
    <property type="component" value="Unassembled WGS sequence"/>
</dbReference>
<sequence length="178" mass="20953">TLCNRGLNKLQNFPPPIFQITKLPELIRQLEIKYRKLIAKMALNNDPENVSKDLETSLTQVLQTNERRRIKDSGQSKEKANEENQLLISDLLNELDRKDLDDLRKLLAGRKPKDILAELYVQSFDIRNLNIDLVKKKDELSKLNFQLKYLEEIVEEREEEIKAFKEEKSKNNKFTNIT</sequence>
<accession>A0A9N9DYF5</accession>
<name>A0A9N9DYF5_FUNMO</name>
<dbReference type="EMBL" id="CAJVPP010004951">
    <property type="protein sequence ID" value="CAG8657714.1"/>
    <property type="molecule type" value="Genomic_DNA"/>
</dbReference>
<protein>
    <submittedName>
        <fullName evidence="2">8399_t:CDS:1</fullName>
    </submittedName>
</protein>
<proteinExistence type="predicted"/>
<organism evidence="2 3">
    <name type="scientific">Funneliformis mosseae</name>
    <name type="common">Endomycorrhizal fungus</name>
    <name type="synonym">Glomus mosseae</name>
    <dbReference type="NCBI Taxonomy" id="27381"/>
    <lineage>
        <taxon>Eukaryota</taxon>
        <taxon>Fungi</taxon>
        <taxon>Fungi incertae sedis</taxon>
        <taxon>Mucoromycota</taxon>
        <taxon>Glomeromycotina</taxon>
        <taxon>Glomeromycetes</taxon>
        <taxon>Glomerales</taxon>
        <taxon>Glomeraceae</taxon>
        <taxon>Funneliformis</taxon>
    </lineage>
</organism>